<dbReference type="Pfam" id="PF08613">
    <property type="entry name" value="Cyclin"/>
    <property type="match status" value="1"/>
</dbReference>
<dbReference type="InterPro" id="IPR036915">
    <property type="entry name" value="Cyclin-like_sf"/>
</dbReference>
<dbReference type="GO" id="GO:0005634">
    <property type="term" value="C:nucleus"/>
    <property type="evidence" value="ECO:0007669"/>
    <property type="project" value="TreeGrafter"/>
</dbReference>
<protein>
    <recommendedName>
        <fullName evidence="2">Protein CNPPD1</fullName>
    </recommendedName>
</protein>
<evidence type="ECO:0000313" key="3">
    <source>
        <dbReference type="EMBL" id="JAS22557.1"/>
    </source>
</evidence>
<dbReference type="InterPro" id="IPR013922">
    <property type="entry name" value="Cyclin_PHO80-like"/>
</dbReference>
<dbReference type="AlphaFoldDB" id="A0A1B6DA34"/>
<dbReference type="SUPFAM" id="SSF47954">
    <property type="entry name" value="Cyclin-like"/>
    <property type="match status" value="1"/>
</dbReference>
<accession>A0A1B6DA34</accession>
<sequence>MTVCSSAQRKKKRDPNKIKFKTVGDHDEFISRITKTLYYGKLPLTERFSLPVTELAAEIYSEVKCGRSLDRLHVDRAAEISHHACVSPCSLVLALLYLERLKSCNSEYVEKVASSELFLVSMMVASKFLNDDGEEDEVFNDEWAASSGLDVKEINRLEREFLDAINWEVFISSEKFWLRLQEMESELALRQGRQRGWFSYTELSQLIQAIEFVSFTQTLLAMSAVCLTSYAASVMAMVASAMLVNQLPSANDLVACTSTFVRPLIPFSTIPQHSTVQSTNSILSKRIIASINEYSIRNTTSNSICSLKSRFWDDIKFTWINDNEINNTNEFEHFATYTVGEMQISGDEIKGKETWLMTISNLIQAASKTKTPTIMFPVKIATH</sequence>
<dbReference type="Gene3D" id="1.10.472.10">
    <property type="entry name" value="Cyclin-like"/>
    <property type="match status" value="1"/>
</dbReference>
<gene>
    <name evidence="3" type="ORF">g.36643</name>
</gene>
<proteinExistence type="inferred from homology"/>
<dbReference type="GO" id="GO:0000307">
    <property type="term" value="C:cyclin-dependent protein kinase holoenzyme complex"/>
    <property type="evidence" value="ECO:0007669"/>
    <property type="project" value="TreeGrafter"/>
</dbReference>
<dbReference type="PANTHER" id="PTHR15615">
    <property type="match status" value="1"/>
</dbReference>
<dbReference type="CDD" id="cd20557">
    <property type="entry name" value="CYCLIN_ScPCL1-like"/>
    <property type="match status" value="1"/>
</dbReference>
<dbReference type="GO" id="GO:0016538">
    <property type="term" value="F:cyclin-dependent protein serine/threonine kinase regulator activity"/>
    <property type="evidence" value="ECO:0007669"/>
    <property type="project" value="TreeGrafter"/>
</dbReference>
<evidence type="ECO:0000256" key="2">
    <source>
        <dbReference type="ARBA" id="ARBA00040808"/>
    </source>
</evidence>
<reference evidence="3" key="1">
    <citation type="submission" date="2015-12" db="EMBL/GenBank/DDBJ databases">
        <title>De novo transcriptome assembly of four potential Pierce s Disease insect vectors from Arizona vineyards.</title>
        <authorList>
            <person name="Tassone E.E."/>
        </authorList>
    </citation>
    <scope>NUCLEOTIDE SEQUENCE</scope>
</reference>
<dbReference type="GO" id="GO:0019901">
    <property type="term" value="F:protein kinase binding"/>
    <property type="evidence" value="ECO:0007669"/>
    <property type="project" value="InterPro"/>
</dbReference>
<name>A0A1B6DA34_9HEMI</name>
<comment type="similarity">
    <text evidence="1">Belongs to the CNPPD1 family.</text>
</comment>
<dbReference type="EMBL" id="GEDC01014741">
    <property type="protein sequence ID" value="JAS22557.1"/>
    <property type="molecule type" value="Transcribed_RNA"/>
</dbReference>
<organism evidence="3">
    <name type="scientific">Clastoptera arizonana</name>
    <name type="common">Arizona spittle bug</name>
    <dbReference type="NCBI Taxonomy" id="38151"/>
    <lineage>
        <taxon>Eukaryota</taxon>
        <taxon>Metazoa</taxon>
        <taxon>Ecdysozoa</taxon>
        <taxon>Arthropoda</taxon>
        <taxon>Hexapoda</taxon>
        <taxon>Insecta</taxon>
        <taxon>Pterygota</taxon>
        <taxon>Neoptera</taxon>
        <taxon>Paraneoptera</taxon>
        <taxon>Hemiptera</taxon>
        <taxon>Auchenorrhyncha</taxon>
        <taxon>Cercopoidea</taxon>
        <taxon>Clastopteridae</taxon>
        <taxon>Clastoptera</taxon>
    </lineage>
</organism>
<dbReference type="PANTHER" id="PTHR15615:SF108">
    <property type="entry name" value="PROTEIN CNPPD1"/>
    <property type="match status" value="1"/>
</dbReference>
<evidence type="ECO:0000256" key="1">
    <source>
        <dbReference type="ARBA" id="ARBA00038508"/>
    </source>
</evidence>